<dbReference type="GeneID" id="30149619"/>
<evidence type="ECO:0000256" key="8">
    <source>
        <dbReference type="ARBA" id="ARBA00023136"/>
    </source>
</evidence>
<dbReference type="PANTHER" id="PTHR10963">
    <property type="entry name" value="GLYCOSYL HYDROLASE-RELATED"/>
    <property type="match status" value="1"/>
</dbReference>
<dbReference type="PIRSF" id="PIRSF037299">
    <property type="entry name" value="Glycosidase_CRH1_prd"/>
    <property type="match status" value="1"/>
</dbReference>
<dbReference type="InterPro" id="IPR013320">
    <property type="entry name" value="ConA-like_dom_sf"/>
</dbReference>
<keyword evidence="4" id="KW-0328">Glycosyltransferase</keyword>
<dbReference type="GO" id="GO:0031505">
    <property type="term" value="P:fungal-type cell wall organization"/>
    <property type="evidence" value="ECO:0007669"/>
    <property type="project" value="EnsemblFungi"/>
</dbReference>
<sequence>MLAFASYVNAAASAIICNGTQSCPESLPCCSQYGECGVGAYCLGGCDPRFSFSIGACMAMPVCKNITTQFNNKSALANMDTYLGNASEADWVYLGYLVDYEDEDALIMAMPANTAGTVISSTHYMWYGKVSATVKSSHLQGVVTAFILFSNAKDEFDYEFVGADLEKVQTNYYYQGVLNFTNSQNVTVDDTFDNYHTYEFEWTESQMSWSVDGVVSRTLKKSDTWNVVNKTYFYPQTPARVQFSLWPGGAASNPIGTVDWAGGEINWNAPDLTNPGYYYAILKNASIQCYPPPPNIKTTGNTAYIFNSTAATENSIEITNNRTDLGSLDKTGLDPGEPADENSSSSSGTNSGSSTSTATANVIPVGIGVGNVQGEGNTAANSANTANNAATTTAAAVTGFVQSTKKTSSSSNAAHGLRGDVSSLKQWISAGFLFALSLMLI</sequence>
<dbReference type="PROSITE" id="PS00026">
    <property type="entry name" value="CHIT_BIND_I_1"/>
    <property type="match status" value="1"/>
</dbReference>
<dbReference type="InterPro" id="IPR050546">
    <property type="entry name" value="Glycosyl_Hydrlase_16"/>
</dbReference>
<comment type="catalytic activity">
    <reaction evidence="1">
        <text>Random endo-hydrolysis of N-acetyl-beta-D-glucosaminide (1-&gt;4)-beta-linkages in chitin and chitodextrins.</text>
        <dbReference type="EC" id="3.2.1.14"/>
    </reaction>
</comment>
<dbReference type="GO" id="GO:0009277">
    <property type="term" value="C:fungal-type cell wall"/>
    <property type="evidence" value="ECO:0007669"/>
    <property type="project" value="EnsemblFungi"/>
</dbReference>
<dbReference type="OrthoDB" id="4781at2759"/>
<keyword evidence="8 14" id="KW-0472">Membrane</keyword>
<evidence type="ECO:0000256" key="4">
    <source>
        <dbReference type="ARBA" id="ARBA00022676"/>
    </source>
</evidence>
<feature type="region of interest" description="Disordered" evidence="16">
    <location>
        <begin position="318"/>
        <end position="357"/>
    </location>
</feature>
<evidence type="ECO:0000313" key="19">
    <source>
        <dbReference type="Proteomes" id="UP000094336"/>
    </source>
</evidence>
<dbReference type="STRING" id="984486.A0A1E3QQR9"/>
<dbReference type="SUPFAM" id="SSF49899">
    <property type="entry name" value="Concanavalin A-like lectins/glucanases"/>
    <property type="match status" value="1"/>
</dbReference>
<feature type="active site" description="Nucleophile" evidence="15">
    <location>
        <position position="155"/>
    </location>
</feature>
<feature type="compositionally biased region" description="Low complexity" evidence="16">
    <location>
        <begin position="342"/>
        <end position="357"/>
    </location>
</feature>
<dbReference type="EC" id="3.2.-.-" evidence="14"/>
<evidence type="ECO:0000256" key="16">
    <source>
        <dbReference type="SAM" id="MobiDB-lite"/>
    </source>
</evidence>
<evidence type="ECO:0000256" key="2">
    <source>
        <dbReference type="ARBA" id="ARBA00004589"/>
    </source>
</evidence>
<name>A0A1E3QQR9_9ASCO</name>
<dbReference type="GO" id="GO:0008843">
    <property type="term" value="F:endochitinase activity"/>
    <property type="evidence" value="ECO:0007669"/>
    <property type="project" value="UniProtKB-EC"/>
</dbReference>
<feature type="domain" description="GH16" evidence="17">
    <location>
        <begin position="61"/>
        <end position="269"/>
    </location>
</feature>
<keyword evidence="3" id="KW-0336">GPI-anchor</keyword>
<evidence type="ECO:0000256" key="10">
    <source>
        <dbReference type="ARBA" id="ARBA00023288"/>
    </source>
</evidence>
<dbReference type="GO" id="GO:0000144">
    <property type="term" value="C:cellular bud neck septin ring"/>
    <property type="evidence" value="ECO:0007669"/>
    <property type="project" value="EnsemblFungi"/>
</dbReference>
<evidence type="ECO:0000259" key="17">
    <source>
        <dbReference type="PROSITE" id="PS51762"/>
    </source>
</evidence>
<evidence type="ECO:0000256" key="3">
    <source>
        <dbReference type="ARBA" id="ARBA00022622"/>
    </source>
</evidence>
<keyword evidence="5" id="KW-0808">Transferase</keyword>
<dbReference type="GO" id="GO:0008061">
    <property type="term" value="F:chitin binding"/>
    <property type="evidence" value="ECO:0007669"/>
    <property type="project" value="InterPro"/>
</dbReference>
<reference evidence="19" key="1">
    <citation type="submission" date="2016-05" db="EMBL/GenBank/DDBJ databases">
        <title>Comparative genomics of biotechnologically important yeasts.</title>
        <authorList>
            <consortium name="DOE Joint Genome Institute"/>
            <person name="Riley R."/>
            <person name="Haridas S."/>
            <person name="Wolfe K.H."/>
            <person name="Lopes M.R."/>
            <person name="Hittinger C.T."/>
            <person name="Goker M."/>
            <person name="Salamov A."/>
            <person name="Wisecaver J."/>
            <person name="Long T.M."/>
            <person name="Aerts A.L."/>
            <person name="Barry K."/>
            <person name="Choi C."/>
            <person name="Clum A."/>
            <person name="Coughlan A.Y."/>
            <person name="Deshpande S."/>
            <person name="Douglass A.P."/>
            <person name="Hanson S.J."/>
            <person name="Klenk H.-P."/>
            <person name="Labutti K."/>
            <person name="Lapidus A."/>
            <person name="Lindquist E."/>
            <person name="Lipzen A."/>
            <person name="Meier-Kolthoff J.P."/>
            <person name="Ohm R.A."/>
            <person name="Otillar R.P."/>
            <person name="Pangilinan J."/>
            <person name="Peng Y."/>
            <person name="Rokas A."/>
            <person name="Rosa C.A."/>
            <person name="Scheuner C."/>
            <person name="Sibirny A.A."/>
            <person name="Slot J.C."/>
            <person name="Stielow J.B."/>
            <person name="Sun H."/>
            <person name="Kurtzman C.P."/>
            <person name="Blackwell M."/>
            <person name="Grigoriev I.V."/>
            <person name="Jeffries T.W."/>
        </authorList>
    </citation>
    <scope>NUCLEOTIDE SEQUENCE [LARGE SCALE GENOMIC DNA]</scope>
    <source>
        <strain evidence="19">NRRL Y-12698</strain>
    </source>
</reference>
<organism evidence="18 19">
    <name type="scientific">Babjeviella inositovora NRRL Y-12698</name>
    <dbReference type="NCBI Taxonomy" id="984486"/>
    <lineage>
        <taxon>Eukaryota</taxon>
        <taxon>Fungi</taxon>
        <taxon>Dikarya</taxon>
        <taxon>Ascomycota</taxon>
        <taxon>Saccharomycotina</taxon>
        <taxon>Pichiomycetes</taxon>
        <taxon>Serinales incertae sedis</taxon>
        <taxon>Babjeviella</taxon>
    </lineage>
</organism>
<evidence type="ECO:0000256" key="15">
    <source>
        <dbReference type="PIRSR" id="PIRSR037299-1"/>
    </source>
</evidence>
<dbReference type="CDD" id="cd02183">
    <property type="entry name" value="GH16_fungal_CRH1_transglycosylase"/>
    <property type="match status" value="1"/>
</dbReference>
<evidence type="ECO:0000313" key="18">
    <source>
        <dbReference type="EMBL" id="ODQ79978.1"/>
    </source>
</evidence>
<keyword evidence="11" id="KW-0326">Glycosidase</keyword>
<dbReference type="Gene3D" id="2.60.120.200">
    <property type="match status" value="1"/>
</dbReference>
<evidence type="ECO:0000256" key="12">
    <source>
        <dbReference type="ARBA" id="ARBA00023316"/>
    </source>
</evidence>
<dbReference type="GO" id="GO:0006030">
    <property type="term" value="P:chitin metabolic process"/>
    <property type="evidence" value="ECO:0007669"/>
    <property type="project" value="EnsemblFungi"/>
</dbReference>
<dbReference type="EMBL" id="KV454431">
    <property type="protein sequence ID" value="ODQ79978.1"/>
    <property type="molecule type" value="Genomic_DNA"/>
</dbReference>
<proteinExistence type="inferred from homology"/>
<dbReference type="Pfam" id="PF00722">
    <property type="entry name" value="Glyco_hydro_16"/>
    <property type="match status" value="1"/>
</dbReference>
<evidence type="ECO:0000256" key="11">
    <source>
        <dbReference type="ARBA" id="ARBA00023295"/>
    </source>
</evidence>
<dbReference type="InterPro" id="IPR018371">
    <property type="entry name" value="Chitin-binding_1_CS"/>
</dbReference>
<dbReference type="GO" id="GO:0005975">
    <property type="term" value="P:carbohydrate metabolic process"/>
    <property type="evidence" value="ECO:0007669"/>
    <property type="project" value="InterPro"/>
</dbReference>
<dbReference type="FunFam" id="2.60.120.200:FF:000159">
    <property type="entry name" value="Glycosidase"/>
    <property type="match status" value="1"/>
</dbReference>
<dbReference type="PROSITE" id="PS51762">
    <property type="entry name" value="GH16_2"/>
    <property type="match status" value="1"/>
</dbReference>
<keyword evidence="10" id="KW-0449">Lipoprotein</keyword>
<evidence type="ECO:0000256" key="1">
    <source>
        <dbReference type="ARBA" id="ARBA00000822"/>
    </source>
</evidence>
<dbReference type="RefSeq" id="XP_018985306.1">
    <property type="nucleotide sequence ID" value="XM_019131766.1"/>
</dbReference>
<accession>A0A1E3QQR9</accession>
<evidence type="ECO:0000256" key="6">
    <source>
        <dbReference type="ARBA" id="ARBA00022729"/>
    </source>
</evidence>
<feature type="active site" description="Proton donor" evidence="15">
    <location>
        <position position="159"/>
    </location>
</feature>
<dbReference type="GO" id="GO:0016757">
    <property type="term" value="F:glycosyltransferase activity"/>
    <property type="evidence" value="ECO:0007669"/>
    <property type="project" value="UniProtKB-KW"/>
</dbReference>
<keyword evidence="6" id="KW-0732">Signal</keyword>
<keyword evidence="7 14" id="KW-0378">Hydrolase</keyword>
<protein>
    <recommendedName>
        <fullName evidence="14">Crh-like protein</fullName>
        <ecNumber evidence="14">3.2.-.-</ecNumber>
    </recommendedName>
</protein>
<comment type="similarity">
    <text evidence="13">Belongs to the glycosyl hydrolase 16 family. CRH1 subfamily.</text>
</comment>
<dbReference type="GO" id="GO:0098552">
    <property type="term" value="C:side of membrane"/>
    <property type="evidence" value="ECO:0007669"/>
    <property type="project" value="UniProtKB-KW"/>
</dbReference>
<evidence type="ECO:0000256" key="5">
    <source>
        <dbReference type="ARBA" id="ARBA00022679"/>
    </source>
</evidence>
<dbReference type="Proteomes" id="UP000094336">
    <property type="component" value="Unassembled WGS sequence"/>
</dbReference>
<comment type="subcellular location">
    <subcellularLocation>
        <location evidence="2">Membrane</location>
        <topology evidence="2">Lipid-anchor</topology>
        <topology evidence="2">GPI-anchor</topology>
    </subcellularLocation>
</comment>
<evidence type="ECO:0000256" key="14">
    <source>
        <dbReference type="PIRNR" id="PIRNR037299"/>
    </source>
</evidence>
<dbReference type="PANTHER" id="PTHR10963:SF22">
    <property type="entry name" value="GLYCOSIDASE CRH2-RELATED"/>
    <property type="match status" value="1"/>
</dbReference>
<keyword evidence="9" id="KW-0325">Glycoprotein</keyword>
<dbReference type="InterPro" id="IPR017168">
    <property type="entry name" value="CHR-like"/>
</dbReference>
<gene>
    <name evidence="18" type="ORF">BABINDRAFT_36335</name>
</gene>
<evidence type="ECO:0000256" key="7">
    <source>
        <dbReference type="ARBA" id="ARBA00022801"/>
    </source>
</evidence>
<dbReference type="InterPro" id="IPR000757">
    <property type="entry name" value="Beta-glucanase-like"/>
</dbReference>
<dbReference type="AlphaFoldDB" id="A0A1E3QQR9"/>
<keyword evidence="19" id="KW-1185">Reference proteome</keyword>
<evidence type="ECO:0000256" key="9">
    <source>
        <dbReference type="ARBA" id="ARBA00023180"/>
    </source>
</evidence>
<evidence type="ECO:0000256" key="13">
    <source>
        <dbReference type="ARBA" id="ARBA00038074"/>
    </source>
</evidence>
<keyword evidence="12" id="KW-0961">Cell wall biogenesis/degradation</keyword>